<feature type="region of interest" description="Disordered" evidence="1">
    <location>
        <begin position="1140"/>
        <end position="1213"/>
    </location>
</feature>
<dbReference type="Gene3D" id="1.10.390.10">
    <property type="entry name" value="Neutral Protease Domain 2"/>
    <property type="match status" value="1"/>
</dbReference>
<dbReference type="GO" id="GO:0140359">
    <property type="term" value="F:ABC-type transporter activity"/>
    <property type="evidence" value="ECO:0007669"/>
    <property type="project" value="InterPro"/>
</dbReference>
<dbReference type="Pfam" id="PF12679">
    <property type="entry name" value="ABC2_membrane_2"/>
    <property type="match status" value="1"/>
</dbReference>
<dbReference type="InterPro" id="IPR014782">
    <property type="entry name" value="Peptidase_M1_dom"/>
</dbReference>
<dbReference type="PROSITE" id="PS51257">
    <property type="entry name" value="PROKAR_LIPOPROTEIN"/>
    <property type="match status" value="1"/>
</dbReference>
<evidence type="ECO:0000313" key="5">
    <source>
        <dbReference type="Proteomes" id="UP000697710"/>
    </source>
</evidence>
<feature type="transmembrane region" description="Helical" evidence="2">
    <location>
        <begin position="21"/>
        <end position="42"/>
    </location>
</feature>
<feature type="non-terminal residue" evidence="4">
    <location>
        <position position="1213"/>
    </location>
</feature>
<name>A0A956M1S1_UNCEI</name>
<dbReference type="GO" id="GO:0008237">
    <property type="term" value="F:metallopeptidase activity"/>
    <property type="evidence" value="ECO:0007669"/>
    <property type="project" value="InterPro"/>
</dbReference>
<feature type="compositionally biased region" description="Low complexity" evidence="1">
    <location>
        <begin position="1160"/>
        <end position="1177"/>
    </location>
</feature>
<dbReference type="InterPro" id="IPR027268">
    <property type="entry name" value="Peptidase_M4/M1_CTD_sf"/>
</dbReference>
<organism evidence="4 5">
    <name type="scientific">Eiseniibacteriota bacterium</name>
    <dbReference type="NCBI Taxonomy" id="2212470"/>
    <lineage>
        <taxon>Bacteria</taxon>
        <taxon>Candidatus Eiseniibacteriota</taxon>
    </lineage>
</organism>
<dbReference type="SUPFAM" id="SSF55486">
    <property type="entry name" value="Metalloproteases ('zincins'), catalytic domain"/>
    <property type="match status" value="1"/>
</dbReference>
<keyword evidence="2" id="KW-1133">Transmembrane helix</keyword>
<feature type="domain" description="Peptidase M1 membrane alanine aminopeptidase" evidence="3">
    <location>
        <begin position="879"/>
        <end position="1065"/>
    </location>
</feature>
<feature type="transmembrane region" description="Helical" evidence="2">
    <location>
        <begin position="388"/>
        <end position="407"/>
    </location>
</feature>
<reference evidence="4" key="1">
    <citation type="submission" date="2020-04" db="EMBL/GenBank/DDBJ databases">
        <authorList>
            <person name="Zhang T."/>
        </authorList>
    </citation>
    <scope>NUCLEOTIDE SEQUENCE</scope>
    <source>
        <strain evidence="4">HKST-UBA01</strain>
    </source>
</reference>
<feature type="transmembrane region" description="Helical" evidence="2">
    <location>
        <begin position="261"/>
        <end position="279"/>
    </location>
</feature>
<feature type="transmembrane region" description="Helical" evidence="2">
    <location>
        <begin position="444"/>
        <end position="463"/>
    </location>
</feature>
<comment type="caution">
    <text evidence="4">The sequence shown here is derived from an EMBL/GenBank/DDBJ whole genome shotgun (WGS) entry which is preliminary data.</text>
</comment>
<evidence type="ECO:0000259" key="3">
    <source>
        <dbReference type="Pfam" id="PF01433"/>
    </source>
</evidence>
<feature type="transmembrane region" description="Helical" evidence="2">
    <location>
        <begin position="504"/>
        <end position="524"/>
    </location>
</feature>
<feature type="transmembrane region" description="Helical" evidence="2">
    <location>
        <begin position="597"/>
        <end position="617"/>
    </location>
</feature>
<keyword evidence="2" id="KW-0812">Transmembrane</keyword>
<feature type="transmembrane region" description="Helical" evidence="2">
    <location>
        <begin position="110"/>
        <end position="136"/>
    </location>
</feature>
<dbReference type="Proteomes" id="UP000697710">
    <property type="component" value="Unassembled WGS sequence"/>
</dbReference>
<dbReference type="PANTHER" id="PTHR43471">
    <property type="entry name" value="ABC TRANSPORTER PERMEASE"/>
    <property type="match status" value="1"/>
</dbReference>
<evidence type="ECO:0000313" key="4">
    <source>
        <dbReference type="EMBL" id="MCA9728587.1"/>
    </source>
</evidence>
<feature type="compositionally biased region" description="Basic and acidic residues" evidence="1">
    <location>
        <begin position="1140"/>
        <end position="1156"/>
    </location>
</feature>
<dbReference type="AlphaFoldDB" id="A0A956M1S1"/>
<dbReference type="GO" id="GO:0005886">
    <property type="term" value="C:plasma membrane"/>
    <property type="evidence" value="ECO:0007669"/>
    <property type="project" value="UniProtKB-SubCell"/>
</dbReference>
<dbReference type="Pfam" id="PF01433">
    <property type="entry name" value="Peptidase_M1"/>
    <property type="match status" value="1"/>
</dbReference>
<dbReference type="EMBL" id="JAGQHR010000423">
    <property type="protein sequence ID" value="MCA9728587.1"/>
    <property type="molecule type" value="Genomic_DNA"/>
</dbReference>
<sequence>MSARRFLRVFGGELRYQLTRPLFWVCLVILFGCAWGLSSGFMRIQAGDSDVGGEKTLITSQLAMSFVLSILGGLFYTFFVAVQAGLSVVRDEELKVGEILHATPLTPGEYIWGKFTAILTTFLIVLASQLLFHILFNHIIPNADASEFRGSFALSSYLRPALLFVVPFLILACGTLFALGERTRKPILMFSIPVLFIVVWAFFIIDWSPSWLDPRINRLLMWADPTGFRWLNETWLKVDRGVAIYNQAPIGLDFTFVASHVLYVLLGLGSVAGSHLTFARRRRGARVPRSQLAAARAALEAGRDLVPAGADEDTSFRDEKPIAALGMRSTVPGFLGAVVSVARFEAKNLGSQPGLYLFIPLIVLQAIENGYFRTGAFDTPLLLTSGHYAVITMNTLTLLVCLLLLFYTVESLLRERNTGVAPILFATPVPGSALLFGKAVANSIVGTVVLLAAFVGGAVVMLIQGKVAIEVQPFLLVWGLLLVPTFLIWSSFVMAVLSITRDRYVTYAIGLGVLILSGFLQTMGKMNWVGNWDLWSAVTWTDFGSIEPNRWAVLLNRLFYLSVGVLLVAIAVKLFPRRELDSARVVDRLHPKPILKTVLRMSPYWVPPLVLGIVLGLQVQQGFQGKAVENRQRDYWRKNILTWLDAPFPYLAGVDLDLTLDPDDSAFSVQGTYELFHDQDKPMESFVLSVGDHFEDLKWTLDGEAYEPDDRERLWVFHFDPALAAGDTVRVGFSHHGRLPNGMTKNGGGMGEFILPSGVVLTAFSNSFVPTLGFNPERGADPKHPLEAKVYPKDFYVGKTRPAFGSQRPYPVRTRITGPDRLEYHGVGVKVEESLADGQRTVVWQSDEPVNFFNVVGAAWDRWQGDGTAIYYHPGHDYNLEEMGKALDAARRYYSEWFYPFPWQELRLNEFPGLASYAQGFPSNITFSETIGFLTRSSREVNLSFMVAAHESAHQWWGNLVLPGDGPGGNIVSEGMAHFSTILLFEQVQGLQGRIEFCKRIEERYGDDRQVDSERPLVLTDGTRPGDTTVTYDKGGWVFWMLHQAMGRDSSLVGLKEFVRTYHTSVDHPVLQDYIATMRPHAADPDAFDAFVAQWFYEVVVPEFKFSDVKRAEKDGHWVVTATLENSGTGTVSVDVAATRGERFPKHDEEEPKDDGGIAGAAAGSARAATADPSADASTEDSDETYQEQRTTLVLGPGESRSLQLECDFEPER</sequence>
<protein>
    <submittedName>
        <fullName evidence="4">ABC transporter permease subunit</fullName>
    </submittedName>
</protein>
<feature type="transmembrane region" description="Helical" evidence="2">
    <location>
        <begin position="558"/>
        <end position="576"/>
    </location>
</feature>
<accession>A0A956M1S1</accession>
<keyword evidence="2" id="KW-0472">Membrane</keyword>
<evidence type="ECO:0000256" key="2">
    <source>
        <dbReference type="SAM" id="Phobius"/>
    </source>
</evidence>
<gene>
    <name evidence="4" type="ORF">KC729_12940</name>
</gene>
<evidence type="ECO:0000256" key="1">
    <source>
        <dbReference type="SAM" id="MobiDB-lite"/>
    </source>
</evidence>
<feature type="transmembrane region" description="Helical" evidence="2">
    <location>
        <begin position="156"/>
        <end position="180"/>
    </location>
</feature>
<feature type="transmembrane region" description="Helical" evidence="2">
    <location>
        <begin position="475"/>
        <end position="497"/>
    </location>
</feature>
<reference evidence="4" key="2">
    <citation type="journal article" date="2021" name="Microbiome">
        <title>Successional dynamics and alternative stable states in a saline activated sludge microbial community over 9 years.</title>
        <authorList>
            <person name="Wang Y."/>
            <person name="Ye J."/>
            <person name="Ju F."/>
            <person name="Liu L."/>
            <person name="Boyd J.A."/>
            <person name="Deng Y."/>
            <person name="Parks D.H."/>
            <person name="Jiang X."/>
            <person name="Yin X."/>
            <person name="Woodcroft B.J."/>
            <person name="Tyson G.W."/>
            <person name="Hugenholtz P."/>
            <person name="Polz M.F."/>
            <person name="Zhang T."/>
        </authorList>
    </citation>
    <scope>NUCLEOTIDE SEQUENCE</scope>
    <source>
        <strain evidence="4">HKST-UBA01</strain>
    </source>
</reference>
<feature type="transmembrane region" description="Helical" evidence="2">
    <location>
        <begin position="62"/>
        <end position="89"/>
    </location>
</feature>
<feature type="transmembrane region" description="Helical" evidence="2">
    <location>
        <begin position="187"/>
        <end position="205"/>
    </location>
</feature>
<dbReference type="GO" id="GO:0008270">
    <property type="term" value="F:zinc ion binding"/>
    <property type="evidence" value="ECO:0007669"/>
    <property type="project" value="InterPro"/>
</dbReference>
<proteinExistence type="predicted"/>